<proteinExistence type="predicted"/>
<dbReference type="HOGENOM" id="CLU_063894_0_0_1"/>
<evidence type="ECO:0000313" key="3">
    <source>
        <dbReference type="Proteomes" id="UP000002624"/>
    </source>
</evidence>
<reference evidence="3" key="1">
    <citation type="submission" date="2009-05" db="EMBL/GenBank/DDBJ databases">
        <title>The genome sequence of Ajellomyces capsulatus strain H143.</title>
        <authorList>
            <person name="Champion M."/>
            <person name="Cuomo C.A."/>
            <person name="Ma L.-J."/>
            <person name="Henn M.R."/>
            <person name="Sil A."/>
            <person name="Goldman B."/>
            <person name="Young S.K."/>
            <person name="Kodira C.D."/>
            <person name="Zeng Q."/>
            <person name="Koehrsen M."/>
            <person name="Alvarado L."/>
            <person name="Berlin A.M."/>
            <person name="Borenstein D."/>
            <person name="Chen Z."/>
            <person name="Engels R."/>
            <person name="Freedman E."/>
            <person name="Gellesch M."/>
            <person name="Goldberg J."/>
            <person name="Griggs A."/>
            <person name="Gujja S."/>
            <person name="Heiman D.I."/>
            <person name="Hepburn T.A."/>
            <person name="Howarth C."/>
            <person name="Jen D."/>
            <person name="Larson L."/>
            <person name="Lewis B."/>
            <person name="Mehta T."/>
            <person name="Park D."/>
            <person name="Pearson M."/>
            <person name="Roberts A."/>
            <person name="Saif S."/>
            <person name="Shea T.D."/>
            <person name="Shenoy N."/>
            <person name="Sisk P."/>
            <person name="Stolte C."/>
            <person name="Sykes S."/>
            <person name="Walk T."/>
            <person name="White J."/>
            <person name="Yandava C."/>
            <person name="Klein B."/>
            <person name="McEwen J.G."/>
            <person name="Puccia R."/>
            <person name="Goldman G.H."/>
            <person name="Felipe M.S."/>
            <person name="Nino-Vega G."/>
            <person name="San-Blas G."/>
            <person name="Taylor J.W."/>
            <person name="Mendoza L."/>
            <person name="Galagan J.E."/>
            <person name="Nusbaum C."/>
            <person name="Birren B.W."/>
        </authorList>
    </citation>
    <scope>NUCLEOTIDE SEQUENCE [LARGE SCALE GENOMIC DNA]</scope>
    <source>
        <strain evidence="3">H143</strain>
    </source>
</reference>
<dbReference type="STRING" id="544712.C6HEB3"/>
<feature type="compositionally biased region" description="Basic and acidic residues" evidence="1">
    <location>
        <begin position="234"/>
        <end position="248"/>
    </location>
</feature>
<protein>
    <recommendedName>
        <fullName evidence="4">HNH nuclease domain-containing protein</fullName>
    </recommendedName>
</protein>
<dbReference type="OrthoDB" id="3800761at2759"/>
<dbReference type="VEuPathDB" id="FungiDB:HCDG_04780"/>
<evidence type="ECO:0000313" key="2">
    <source>
        <dbReference type="EMBL" id="EER41134.1"/>
    </source>
</evidence>
<dbReference type="Proteomes" id="UP000002624">
    <property type="component" value="Unassembled WGS sequence"/>
</dbReference>
<dbReference type="EMBL" id="GG692424">
    <property type="protein sequence ID" value="EER41134.1"/>
    <property type="molecule type" value="Genomic_DNA"/>
</dbReference>
<sequence>MSRDTSSPRSSEYFLEPDAFSAATKLEVKRLAGENCWACGNAPAHICHIIAKEDSQARLWNELGLITFSLTSSGNAVPLCPTCHNQFDLVTDPGFLFITTDLQYFIQFELKDRERRRADMEQGVISKREIPTRDMYRAHQVKQGIIPANSVGGLAFLVLGGARLNALSRQTRLELQLLRDLYFLTEEEDSPSMVPGTIPTPRPQADDKKRKRSPDDDTRDDTGSKKPKLTARGDAAREKGDRSGEAGTHRQCPATLRDSSLDWVLGPDIPTEEAVRRYAPVLARSSLSSTLEGANVT</sequence>
<dbReference type="AlphaFoldDB" id="C6HEB3"/>
<organism evidence="2 3">
    <name type="scientific">Ajellomyces capsulatus (strain H143)</name>
    <name type="common">Darling's disease fungus</name>
    <name type="synonym">Histoplasma capsulatum</name>
    <dbReference type="NCBI Taxonomy" id="544712"/>
    <lineage>
        <taxon>Eukaryota</taxon>
        <taxon>Fungi</taxon>
        <taxon>Dikarya</taxon>
        <taxon>Ascomycota</taxon>
        <taxon>Pezizomycotina</taxon>
        <taxon>Eurotiomycetes</taxon>
        <taxon>Eurotiomycetidae</taxon>
        <taxon>Onygenales</taxon>
        <taxon>Ajellomycetaceae</taxon>
        <taxon>Histoplasma</taxon>
    </lineage>
</organism>
<feature type="compositionally biased region" description="Basic and acidic residues" evidence="1">
    <location>
        <begin position="204"/>
        <end position="224"/>
    </location>
</feature>
<dbReference type="OMA" id="AGENCWA"/>
<evidence type="ECO:0008006" key="4">
    <source>
        <dbReference type="Google" id="ProtNLM"/>
    </source>
</evidence>
<accession>C6HEB3</accession>
<evidence type="ECO:0000256" key="1">
    <source>
        <dbReference type="SAM" id="MobiDB-lite"/>
    </source>
</evidence>
<gene>
    <name evidence="2" type="ORF">HCDG_04780</name>
</gene>
<feature type="region of interest" description="Disordered" evidence="1">
    <location>
        <begin position="189"/>
        <end position="260"/>
    </location>
</feature>
<name>C6HEB3_AJECH</name>